<feature type="transmembrane region" description="Helical" evidence="15">
    <location>
        <begin position="143"/>
        <end position="164"/>
    </location>
</feature>
<feature type="transmembrane region" description="Helical" evidence="15">
    <location>
        <begin position="112"/>
        <end position="131"/>
    </location>
</feature>
<keyword evidence="3 15" id="KW-0109">Calcium transport</keyword>
<dbReference type="InterPro" id="IPR059000">
    <property type="entry name" value="ATPase_P-type_domA"/>
</dbReference>
<evidence type="ECO:0000256" key="10">
    <source>
        <dbReference type="ARBA" id="ARBA00022967"/>
    </source>
</evidence>
<dbReference type="CDD" id="cd02081">
    <property type="entry name" value="P-type_ATPase_Ca_PMCA-like"/>
    <property type="match status" value="1"/>
</dbReference>
<sequence>MQDEEENQPLLHHHRDEDEENTQNQAEAEAFGVTVLHMMDLMDPKNPSLLHRLGGPDAICSALHVNPQQGLDTDNKDDLQKRRRVFGRNDLPEQTSKSFFQLLLAAYNDKTLIMLTIAAVASLVIGIWQDYSKPRSVNEPRVGWVEGTAILAAVLTVILTNAVNDFQKEKQFRKLNAKKEDKKAIVLRNEREQSVSNKSLVVGDIIELEPGNIVPADCLYLTGYKLACDESSSTGESDAVLKQRWSEHDQDADCFILSGSKVLEGVARAVVIAVGQNSYFGKTMMGLRQGRQATASEESTPLQLKLDILAEQIAKAGFAAALAMLVTLVAKFFILAFQRPTFPDSQEIASTLVSIIIQAITIIVVAVPEGLPMAVTMALAFATTQMLKDNNLVRVLAACETMGNATTICTDKTGTLTQNKMKVAKGFLGDTELAGEDSVGAWVQQVDQRVVDLIMEGVSVNSTAFEETDAQGQTEFLGSTTERALLVFAKQLGGDYVRQRREAEVVKVYPFSSRTKTMTTVVAKRENCYCVHVKGASEIVLRSCTRYLGADGQLLPLDDQVRRRWEKIIDEDATKALRTIALAYRELDQDEYASTSSEEDEPPLEELIMIGVVGIQDPLRPGVVEAVRAFRRAGVFVRMVTGDNIKTAKAIARDAGILTQGGVVLSAAELRKMTPDKQREVIRRMQVLARSSPADKTNVVIRLQELDQVVGMTGDGTNDGPALKLADVGFSMGITGTEVAKEASDIILMDDNFNSILKALLWGRTVNGGVRKFLTFQLTVNVAAVVISFVSSITSDKAESVLSAVQLLWVNLIMDTLAALALATEPPSTDLLNRKPSSKYAHLINYPMIKMILCQAAFQIVVNLTVMYAGFYMFRLDENNPHDRALLRTMVFNIFVFLQIFNELNCRRIHNVNVFKDIQHDYIFIAVQASVIVCQVLIVTFGGIAFSTVPLSPLYWLITVAIGALSLPIGFIIRMIPDCFGCEERFNQDARPLASYSQLNWEGAIDHVRTQLRVYSILRKSYYQQQSSKLPPYQQQGRYNQHVHPRAYYHPNKNVSEPGSSDEDSGKGGTSNAAFRINIQNSINSSTTSLRSIRSMPVSRSSFEASPPEDHQQQQDSPAPEPNTKQKFHSENSF</sequence>
<dbReference type="GO" id="GO:0006874">
    <property type="term" value="P:intracellular calcium ion homeostasis"/>
    <property type="evidence" value="ECO:0007669"/>
    <property type="project" value="TreeGrafter"/>
</dbReference>
<evidence type="ECO:0000256" key="4">
    <source>
        <dbReference type="ARBA" id="ARBA00022692"/>
    </source>
</evidence>
<feature type="region of interest" description="Disordered" evidence="16">
    <location>
        <begin position="1"/>
        <end position="24"/>
    </location>
</feature>
<dbReference type="Pfam" id="PF13246">
    <property type="entry name" value="Cation_ATPase"/>
    <property type="match status" value="1"/>
</dbReference>
<dbReference type="Pfam" id="PF00122">
    <property type="entry name" value="E1-E2_ATPase"/>
    <property type="match status" value="1"/>
</dbReference>
<comment type="similarity">
    <text evidence="15">Belongs to the cation transport ATPase (P-type) (TC 3.A.3) family.</text>
</comment>
<feature type="transmembrane region" description="Helical" evidence="15">
    <location>
        <begin position="885"/>
        <end position="901"/>
    </location>
</feature>
<dbReference type="InterPro" id="IPR023298">
    <property type="entry name" value="ATPase_P-typ_TM_dom_sf"/>
</dbReference>
<dbReference type="AlphaFoldDB" id="A0A1X2H4B4"/>
<dbReference type="SMART" id="SM00831">
    <property type="entry name" value="Cation_ATPase_N"/>
    <property type="match status" value="1"/>
</dbReference>
<evidence type="ECO:0000256" key="9">
    <source>
        <dbReference type="ARBA" id="ARBA00022842"/>
    </source>
</evidence>
<evidence type="ECO:0000256" key="15">
    <source>
        <dbReference type="RuleBase" id="RU361146"/>
    </source>
</evidence>
<dbReference type="GO" id="GO:0012505">
    <property type="term" value="C:endomembrane system"/>
    <property type="evidence" value="ECO:0007669"/>
    <property type="project" value="UniProtKB-SubCell"/>
</dbReference>
<dbReference type="InterPro" id="IPR018303">
    <property type="entry name" value="ATPase_P-typ_P_site"/>
</dbReference>
<keyword evidence="2 15" id="KW-0813">Transport</keyword>
<feature type="transmembrane region" description="Helical" evidence="15">
    <location>
        <begin position="313"/>
        <end position="336"/>
    </location>
</feature>
<evidence type="ECO:0000256" key="11">
    <source>
        <dbReference type="ARBA" id="ARBA00022989"/>
    </source>
</evidence>
<proteinExistence type="inferred from homology"/>
<dbReference type="OrthoDB" id="3352408at2759"/>
<dbReference type="PRINTS" id="PR00120">
    <property type="entry name" value="HATPASE"/>
</dbReference>
<evidence type="ECO:0000256" key="16">
    <source>
        <dbReference type="SAM" id="MobiDB-lite"/>
    </source>
</evidence>
<dbReference type="GO" id="GO:0046872">
    <property type="term" value="F:metal ion binding"/>
    <property type="evidence" value="ECO:0007669"/>
    <property type="project" value="UniProtKB-KW"/>
</dbReference>
<dbReference type="Gene3D" id="3.40.50.1000">
    <property type="entry name" value="HAD superfamily/HAD-like"/>
    <property type="match status" value="1"/>
</dbReference>
<dbReference type="InterPro" id="IPR008250">
    <property type="entry name" value="ATPase_P-typ_transduc_dom_A_sf"/>
</dbReference>
<keyword evidence="7 15" id="KW-0106">Calcium</keyword>
<dbReference type="SUPFAM" id="SSF81653">
    <property type="entry name" value="Calcium ATPase, transduction domain A"/>
    <property type="match status" value="1"/>
</dbReference>
<dbReference type="Gene3D" id="2.70.150.10">
    <property type="entry name" value="Calcium-transporting ATPase, cytoplasmic transduction domain A"/>
    <property type="match status" value="1"/>
</dbReference>
<dbReference type="FunFam" id="2.70.150.10:FF:000028">
    <property type="entry name" value="Calcium-transporting ATPase"/>
    <property type="match status" value="1"/>
</dbReference>
<evidence type="ECO:0000256" key="14">
    <source>
        <dbReference type="ARBA" id="ARBA00048694"/>
    </source>
</evidence>
<organism evidence="18 19">
    <name type="scientific">Syncephalastrum racemosum</name>
    <name type="common">Filamentous fungus</name>
    <dbReference type="NCBI Taxonomy" id="13706"/>
    <lineage>
        <taxon>Eukaryota</taxon>
        <taxon>Fungi</taxon>
        <taxon>Fungi incertae sedis</taxon>
        <taxon>Mucoromycota</taxon>
        <taxon>Mucoromycotina</taxon>
        <taxon>Mucoromycetes</taxon>
        <taxon>Mucorales</taxon>
        <taxon>Syncephalastraceae</taxon>
        <taxon>Syncephalastrum</taxon>
    </lineage>
</organism>
<dbReference type="Gene3D" id="3.40.1110.10">
    <property type="entry name" value="Calcium-transporting ATPase, cytoplasmic domain N"/>
    <property type="match status" value="1"/>
</dbReference>
<accession>A0A1X2H4B4</accession>
<dbReference type="PANTHER" id="PTHR24093:SF369">
    <property type="entry name" value="CALCIUM-TRANSPORTING ATPASE"/>
    <property type="match status" value="1"/>
</dbReference>
<evidence type="ECO:0000256" key="8">
    <source>
        <dbReference type="ARBA" id="ARBA00022840"/>
    </source>
</evidence>
<evidence type="ECO:0000256" key="13">
    <source>
        <dbReference type="ARBA" id="ARBA00023136"/>
    </source>
</evidence>
<comment type="function">
    <text evidence="15">Catalyzes the hydrolysis of ATP coupled with the transport of calcium.</text>
</comment>
<dbReference type="EC" id="7.2.2.10" evidence="15"/>
<dbReference type="InParanoid" id="A0A1X2H4B4"/>
<dbReference type="Gene3D" id="1.20.1110.10">
    <property type="entry name" value="Calcium-transporting ATPase, transmembrane domain"/>
    <property type="match status" value="1"/>
</dbReference>
<feature type="transmembrane region" description="Helical" evidence="15">
    <location>
        <begin position="348"/>
        <end position="367"/>
    </location>
</feature>
<dbReference type="Pfam" id="PF00689">
    <property type="entry name" value="Cation_ATPase_C"/>
    <property type="match status" value="1"/>
</dbReference>
<dbReference type="EMBL" id="MCGN01000009">
    <property type="protein sequence ID" value="ORY93264.1"/>
    <property type="molecule type" value="Genomic_DNA"/>
</dbReference>
<feature type="transmembrane region" description="Helical" evidence="15">
    <location>
        <begin position="922"/>
        <end position="948"/>
    </location>
</feature>
<keyword evidence="11 15" id="KW-1133">Transmembrane helix</keyword>
<dbReference type="GO" id="GO:0005886">
    <property type="term" value="C:plasma membrane"/>
    <property type="evidence" value="ECO:0007669"/>
    <property type="project" value="TreeGrafter"/>
</dbReference>
<feature type="transmembrane region" description="Helical" evidence="15">
    <location>
        <begin position="773"/>
        <end position="794"/>
    </location>
</feature>
<feature type="compositionally biased region" description="Polar residues" evidence="16">
    <location>
        <begin position="1087"/>
        <end position="1104"/>
    </location>
</feature>
<evidence type="ECO:0000256" key="7">
    <source>
        <dbReference type="ARBA" id="ARBA00022837"/>
    </source>
</evidence>
<evidence type="ECO:0000256" key="12">
    <source>
        <dbReference type="ARBA" id="ARBA00023065"/>
    </source>
</evidence>
<feature type="transmembrane region" description="Helical" evidence="15">
    <location>
        <begin position="800"/>
        <end position="823"/>
    </location>
</feature>
<feature type="transmembrane region" description="Helical" evidence="15">
    <location>
        <begin position="844"/>
        <end position="873"/>
    </location>
</feature>
<dbReference type="STRING" id="13706.A0A1X2H4B4"/>
<dbReference type="InterPro" id="IPR001757">
    <property type="entry name" value="P_typ_ATPase"/>
</dbReference>
<dbReference type="Pfam" id="PF00690">
    <property type="entry name" value="Cation_ATPase_N"/>
    <property type="match status" value="1"/>
</dbReference>
<keyword evidence="13 15" id="KW-0472">Membrane</keyword>
<dbReference type="NCBIfam" id="TIGR01517">
    <property type="entry name" value="ATPase-IIB_Ca"/>
    <property type="match status" value="1"/>
</dbReference>
<evidence type="ECO:0000256" key="6">
    <source>
        <dbReference type="ARBA" id="ARBA00022741"/>
    </source>
</evidence>
<dbReference type="SUPFAM" id="SSF81660">
    <property type="entry name" value="Metal cation-transporting ATPase, ATP-binding domain N"/>
    <property type="match status" value="1"/>
</dbReference>
<reference evidence="18 19" key="1">
    <citation type="submission" date="2016-07" db="EMBL/GenBank/DDBJ databases">
        <title>Pervasive Adenine N6-methylation of Active Genes in Fungi.</title>
        <authorList>
            <consortium name="DOE Joint Genome Institute"/>
            <person name="Mondo S.J."/>
            <person name="Dannebaum R.O."/>
            <person name="Kuo R.C."/>
            <person name="Labutti K."/>
            <person name="Haridas S."/>
            <person name="Kuo A."/>
            <person name="Salamov A."/>
            <person name="Ahrendt S.R."/>
            <person name="Lipzen A."/>
            <person name="Sullivan W."/>
            <person name="Andreopoulos W.B."/>
            <person name="Clum A."/>
            <person name="Lindquist E."/>
            <person name="Daum C."/>
            <person name="Ramamoorthy G.K."/>
            <person name="Gryganskyi A."/>
            <person name="Culley D."/>
            <person name="Magnuson J.K."/>
            <person name="James T.Y."/>
            <person name="O'Malley M.A."/>
            <person name="Stajich J.E."/>
            <person name="Spatafora J.W."/>
            <person name="Visel A."/>
            <person name="Grigoriev I.V."/>
        </authorList>
    </citation>
    <scope>NUCLEOTIDE SEQUENCE [LARGE SCALE GENOMIC DNA]</scope>
    <source>
        <strain evidence="18 19">NRRL 2496</strain>
    </source>
</reference>
<keyword evidence="9" id="KW-0460">Magnesium</keyword>
<comment type="subcellular location">
    <subcellularLocation>
        <location evidence="1">Endomembrane system</location>
        <topology evidence="1">Multi-pass membrane protein</topology>
    </subcellularLocation>
    <subcellularLocation>
        <location evidence="15">Membrane</location>
        <topology evidence="15">Multi-pass membrane protein</topology>
    </subcellularLocation>
</comment>
<dbReference type="SFLD" id="SFLDF00027">
    <property type="entry name" value="p-type_atpase"/>
    <property type="match status" value="1"/>
</dbReference>
<dbReference type="PROSITE" id="PS00154">
    <property type="entry name" value="ATPASE_E1_E2"/>
    <property type="match status" value="1"/>
</dbReference>
<keyword evidence="6 15" id="KW-0547">Nucleotide-binding</keyword>
<keyword evidence="5" id="KW-0479">Metal-binding</keyword>
<evidence type="ECO:0000256" key="5">
    <source>
        <dbReference type="ARBA" id="ARBA00022723"/>
    </source>
</evidence>
<dbReference type="InterPro" id="IPR006408">
    <property type="entry name" value="P-type_ATPase_IIB"/>
</dbReference>
<evidence type="ECO:0000259" key="17">
    <source>
        <dbReference type="SMART" id="SM00831"/>
    </source>
</evidence>
<keyword evidence="4 15" id="KW-0812">Transmembrane</keyword>
<name>A0A1X2H4B4_SYNRA</name>
<feature type="transmembrane region" description="Helical" evidence="15">
    <location>
        <begin position="954"/>
        <end position="976"/>
    </location>
</feature>
<feature type="region of interest" description="Disordered" evidence="16">
    <location>
        <begin position="1086"/>
        <end position="1134"/>
    </location>
</feature>
<keyword evidence="19" id="KW-1185">Reference proteome</keyword>
<dbReference type="InterPro" id="IPR004014">
    <property type="entry name" value="ATPase_P-typ_cation-transptr_N"/>
</dbReference>
<dbReference type="InterPro" id="IPR044492">
    <property type="entry name" value="P_typ_ATPase_HD_dom"/>
</dbReference>
<dbReference type="Proteomes" id="UP000242180">
    <property type="component" value="Unassembled WGS sequence"/>
</dbReference>
<dbReference type="FunFam" id="1.20.1110.10:FF:000039">
    <property type="entry name" value="Calcium-transporting ATPase"/>
    <property type="match status" value="1"/>
</dbReference>
<keyword evidence="10" id="KW-1278">Translocase</keyword>
<dbReference type="SFLD" id="SFLDS00003">
    <property type="entry name" value="Haloacid_Dehalogenase"/>
    <property type="match status" value="1"/>
</dbReference>
<dbReference type="PANTHER" id="PTHR24093">
    <property type="entry name" value="CATION TRANSPORTING ATPASE"/>
    <property type="match status" value="1"/>
</dbReference>
<dbReference type="InterPro" id="IPR036412">
    <property type="entry name" value="HAD-like_sf"/>
</dbReference>
<dbReference type="NCBIfam" id="TIGR01494">
    <property type="entry name" value="ATPase_P-type"/>
    <property type="match status" value="2"/>
</dbReference>
<evidence type="ECO:0000313" key="19">
    <source>
        <dbReference type="Proteomes" id="UP000242180"/>
    </source>
</evidence>
<evidence type="ECO:0000256" key="3">
    <source>
        <dbReference type="ARBA" id="ARBA00022568"/>
    </source>
</evidence>
<evidence type="ECO:0000256" key="1">
    <source>
        <dbReference type="ARBA" id="ARBA00004127"/>
    </source>
</evidence>
<dbReference type="SFLD" id="SFLDG00002">
    <property type="entry name" value="C1.7:_P-type_atpase_like"/>
    <property type="match status" value="1"/>
</dbReference>
<dbReference type="InterPro" id="IPR023299">
    <property type="entry name" value="ATPase_P-typ_cyto_dom_N"/>
</dbReference>
<comment type="catalytic activity">
    <reaction evidence="14 15">
        <text>Ca(2+)(in) + ATP + H2O = Ca(2+)(out) + ADP + phosphate + H(+)</text>
        <dbReference type="Rhea" id="RHEA:18105"/>
        <dbReference type="ChEBI" id="CHEBI:15377"/>
        <dbReference type="ChEBI" id="CHEBI:15378"/>
        <dbReference type="ChEBI" id="CHEBI:29108"/>
        <dbReference type="ChEBI" id="CHEBI:30616"/>
        <dbReference type="ChEBI" id="CHEBI:43474"/>
        <dbReference type="ChEBI" id="CHEBI:456216"/>
        <dbReference type="EC" id="7.2.2.10"/>
    </reaction>
</comment>
<dbReference type="GO" id="GO:0005524">
    <property type="term" value="F:ATP binding"/>
    <property type="evidence" value="ECO:0007669"/>
    <property type="project" value="UniProtKB-KW"/>
</dbReference>
<feature type="region of interest" description="Disordered" evidence="16">
    <location>
        <begin position="1049"/>
        <end position="1072"/>
    </location>
</feature>
<feature type="domain" description="Cation-transporting P-type ATPase N-terminal" evidence="17">
    <location>
        <begin position="49"/>
        <end position="127"/>
    </location>
</feature>
<comment type="caution">
    <text evidence="18">The sequence shown here is derived from an EMBL/GenBank/DDBJ whole genome shotgun (WGS) entry which is preliminary data.</text>
</comment>
<dbReference type="SUPFAM" id="SSF56784">
    <property type="entry name" value="HAD-like"/>
    <property type="match status" value="1"/>
</dbReference>
<dbReference type="GO" id="GO:0016887">
    <property type="term" value="F:ATP hydrolysis activity"/>
    <property type="evidence" value="ECO:0007669"/>
    <property type="project" value="InterPro"/>
</dbReference>
<evidence type="ECO:0000313" key="18">
    <source>
        <dbReference type="EMBL" id="ORY93264.1"/>
    </source>
</evidence>
<dbReference type="InterPro" id="IPR006068">
    <property type="entry name" value="ATPase_P-typ_cation-transptr_C"/>
</dbReference>
<protein>
    <recommendedName>
        <fullName evidence="15">Calcium-transporting ATPase</fullName>
        <ecNumber evidence="15">7.2.2.10</ecNumber>
    </recommendedName>
</protein>
<keyword evidence="12 15" id="KW-0406">Ion transport</keyword>
<evidence type="ECO:0000256" key="2">
    <source>
        <dbReference type="ARBA" id="ARBA00022448"/>
    </source>
</evidence>
<keyword evidence="8 15" id="KW-0067">ATP-binding</keyword>
<dbReference type="SUPFAM" id="SSF81665">
    <property type="entry name" value="Calcium ATPase, transmembrane domain M"/>
    <property type="match status" value="1"/>
</dbReference>
<dbReference type="InterPro" id="IPR023214">
    <property type="entry name" value="HAD_sf"/>
</dbReference>
<dbReference type="PRINTS" id="PR00119">
    <property type="entry name" value="CATATPASE"/>
</dbReference>
<gene>
    <name evidence="18" type="ORF">BCR43DRAFT_565872</name>
</gene>
<dbReference type="GO" id="GO:0005388">
    <property type="term" value="F:P-type calcium transporter activity"/>
    <property type="evidence" value="ECO:0007669"/>
    <property type="project" value="UniProtKB-EC"/>
</dbReference>